<dbReference type="InterPro" id="IPR009057">
    <property type="entry name" value="Homeodomain-like_sf"/>
</dbReference>
<dbReference type="PROSITE" id="PS50977">
    <property type="entry name" value="HTH_TETR_2"/>
    <property type="match status" value="1"/>
</dbReference>
<dbReference type="InterPro" id="IPR001647">
    <property type="entry name" value="HTH_TetR"/>
</dbReference>
<evidence type="ECO:0000259" key="3">
    <source>
        <dbReference type="PROSITE" id="PS50977"/>
    </source>
</evidence>
<dbReference type="Pfam" id="PF17918">
    <property type="entry name" value="TetR_C_15"/>
    <property type="match status" value="1"/>
</dbReference>
<keyword evidence="5" id="KW-1185">Reference proteome</keyword>
<gene>
    <name evidence="4" type="ORF">ACFOX3_16185</name>
</gene>
<organism evidence="4 5">
    <name type="scientific">Simiduia curdlanivorans</name>
    <dbReference type="NCBI Taxonomy" id="1492769"/>
    <lineage>
        <taxon>Bacteria</taxon>
        <taxon>Pseudomonadati</taxon>
        <taxon>Pseudomonadota</taxon>
        <taxon>Gammaproteobacteria</taxon>
        <taxon>Cellvibrionales</taxon>
        <taxon>Cellvibrionaceae</taxon>
        <taxon>Simiduia</taxon>
    </lineage>
</organism>
<dbReference type="InterPro" id="IPR050109">
    <property type="entry name" value="HTH-type_TetR-like_transc_reg"/>
</dbReference>
<dbReference type="PRINTS" id="PR00455">
    <property type="entry name" value="HTHTETR"/>
</dbReference>
<name>A0ABV8V9N6_9GAMM</name>
<sequence length="226" mass="25762">MNERNVKRTNSIIPRRQPVQERAKHRTRQILDVTAKLLGEVGFDELTTILIAKELSISVGSLYHYFPNKQAILYALGDRWLETMADALTDVAALPIEDMSLEAFIDKAVERMLEVYRDERAILPLAQAMWAVPELRDLDERHDAMIIERMMAMFVRLGFVSSPNELNRLGRAYLEMTHALSLVVVNQVESRAERTIADLKRLVLCLLEPHKVEDVILAGDNDIDGP</sequence>
<evidence type="ECO:0000256" key="1">
    <source>
        <dbReference type="ARBA" id="ARBA00023125"/>
    </source>
</evidence>
<feature type="DNA-binding region" description="H-T-H motif" evidence="2">
    <location>
        <begin position="47"/>
        <end position="66"/>
    </location>
</feature>
<comment type="caution">
    <text evidence="4">The sequence shown here is derived from an EMBL/GenBank/DDBJ whole genome shotgun (WGS) entry which is preliminary data.</text>
</comment>
<dbReference type="PROSITE" id="PS01081">
    <property type="entry name" value="HTH_TETR_1"/>
    <property type="match status" value="1"/>
</dbReference>
<evidence type="ECO:0000256" key="2">
    <source>
        <dbReference type="PROSITE-ProRule" id="PRU00335"/>
    </source>
</evidence>
<dbReference type="PANTHER" id="PTHR30055:SF226">
    <property type="entry name" value="HTH-TYPE TRANSCRIPTIONAL REGULATOR PKSA"/>
    <property type="match status" value="1"/>
</dbReference>
<dbReference type="SUPFAM" id="SSF46689">
    <property type="entry name" value="Homeodomain-like"/>
    <property type="match status" value="1"/>
</dbReference>
<dbReference type="EMBL" id="JBHSCX010000021">
    <property type="protein sequence ID" value="MFC4363857.1"/>
    <property type="molecule type" value="Genomic_DNA"/>
</dbReference>
<evidence type="ECO:0000313" key="5">
    <source>
        <dbReference type="Proteomes" id="UP001595840"/>
    </source>
</evidence>
<reference evidence="5" key="1">
    <citation type="journal article" date="2019" name="Int. J. Syst. Evol. Microbiol.">
        <title>The Global Catalogue of Microorganisms (GCM) 10K type strain sequencing project: providing services to taxonomists for standard genome sequencing and annotation.</title>
        <authorList>
            <consortium name="The Broad Institute Genomics Platform"/>
            <consortium name="The Broad Institute Genome Sequencing Center for Infectious Disease"/>
            <person name="Wu L."/>
            <person name="Ma J."/>
        </authorList>
    </citation>
    <scope>NUCLEOTIDE SEQUENCE [LARGE SCALE GENOMIC DNA]</scope>
    <source>
        <strain evidence="5">CECT 8570</strain>
    </source>
</reference>
<dbReference type="RefSeq" id="WP_290263226.1">
    <property type="nucleotide sequence ID" value="NZ_JAUFQG010000004.1"/>
</dbReference>
<dbReference type="Gene3D" id="1.10.357.10">
    <property type="entry name" value="Tetracycline Repressor, domain 2"/>
    <property type="match status" value="1"/>
</dbReference>
<evidence type="ECO:0000313" key="4">
    <source>
        <dbReference type="EMBL" id="MFC4363857.1"/>
    </source>
</evidence>
<feature type="domain" description="HTH tetR-type" evidence="3">
    <location>
        <begin position="24"/>
        <end position="84"/>
    </location>
</feature>
<dbReference type="InterPro" id="IPR041669">
    <property type="entry name" value="TetR_C_15"/>
</dbReference>
<dbReference type="PANTHER" id="PTHR30055">
    <property type="entry name" value="HTH-TYPE TRANSCRIPTIONAL REGULATOR RUTR"/>
    <property type="match status" value="1"/>
</dbReference>
<keyword evidence="1 2" id="KW-0238">DNA-binding</keyword>
<accession>A0ABV8V9N6</accession>
<dbReference type="Pfam" id="PF00440">
    <property type="entry name" value="TetR_N"/>
    <property type="match status" value="1"/>
</dbReference>
<dbReference type="Proteomes" id="UP001595840">
    <property type="component" value="Unassembled WGS sequence"/>
</dbReference>
<dbReference type="InterPro" id="IPR023772">
    <property type="entry name" value="DNA-bd_HTH_TetR-type_CS"/>
</dbReference>
<proteinExistence type="predicted"/>
<protein>
    <submittedName>
        <fullName evidence="4">TetR/AcrR family transcriptional regulator</fullName>
    </submittedName>
</protein>